<comment type="caution">
    <text evidence="15">The sequence shown here is derived from an EMBL/GenBank/DDBJ whole genome shotgun (WGS) entry which is preliminary data.</text>
</comment>
<dbReference type="EC" id="2.7.13.3" evidence="3"/>
<keyword evidence="6" id="KW-0808">Transferase</keyword>
<dbReference type="SUPFAM" id="SSF55874">
    <property type="entry name" value="ATPase domain of HSP90 chaperone/DNA topoisomerase II/histidine kinase"/>
    <property type="match status" value="1"/>
</dbReference>
<evidence type="ECO:0000256" key="12">
    <source>
        <dbReference type="ARBA" id="ARBA00023012"/>
    </source>
</evidence>
<evidence type="ECO:0000256" key="11">
    <source>
        <dbReference type="ARBA" id="ARBA00022989"/>
    </source>
</evidence>
<keyword evidence="5" id="KW-0597">Phosphoprotein</keyword>
<evidence type="ECO:0000256" key="2">
    <source>
        <dbReference type="ARBA" id="ARBA00004651"/>
    </source>
</evidence>
<keyword evidence="8" id="KW-0547">Nucleotide-binding</keyword>
<accession>A0ABS7QFS7</accession>
<keyword evidence="7 13" id="KW-0812">Transmembrane</keyword>
<feature type="domain" description="HAMP" evidence="14">
    <location>
        <begin position="167"/>
        <end position="219"/>
    </location>
</feature>
<evidence type="ECO:0000313" key="15">
    <source>
        <dbReference type="EMBL" id="MBY8882013.1"/>
    </source>
</evidence>
<dbReference type="PANTHER" id="PTHR44936">
    <property type="entry name" value="SENSOR PROTEIN CREC"/>
    <property type="match status" value="1"/>
</dbReference>
<feature type="transmembrane region" description="Helical" evidence="13">
    <location>
        <begin position="142"/>
        <end position="162"/>
    </location>
</feature>
<evidence type="ECO:0000259" key="14">
    <source>
        <dbReference type="PROSITE" id="PS50885"/>
    </source>
</evidence>
<comment type="catalytic activity">
    <reaction evidence="1">
        <text>ATP + protein L-histidine = ADP + protein N-phospho-L-histidine.</text>
        <dbReference type="EC" id="2.7.13.3"/>
    </reaction>
</comment>
<dbReference type="Pfam" id="PF00672">
    <property type="entry name" value="HAMP"/>
    <property type="match status" value="1"/>
</dbReference>
<evidence type="ECO:0000256" key="5">
    <source>
        <dbReference type="ARBA" id="ARBA00022553"/>
    </source>
</evidence>
<evidence type="ECO:0000256" key="4">
    <source>
        <dbReference type="ARBA" id="ARBA00022475"/>
    </source>
</evidence>
<dbReference type="InterPro" id="IPR003661">
    <property type="entry name" value="HisK_dim/P_dom"/>
</dbReference>
<proteinExistence type="predicted"/>
<dbReference type="CDD" id="cd00082">
    <property type="entry name" value="HisKA"/>
    <property type="match status" value="1"/>
</dbReference>
<reference evidence="15 16" key="1">
    <citation type="submission" date="2021-08" db="EMBL/GenBank/DDBJ databases">
        <title>WGS of actinomycetes from Thailand.</title>
        <authorList>
            <person name="Thawai C."/>
        </authorList>
    </citation>
    <scope>NUCLEOTIDE SEQUENCE [LARGE SCALE GENOMIC DNA]</scope>
    <source>
        <strain evidence="15 16">PLK6-54</strain>
    </source>
</reference>
<evidence type="ECO:0000256" key="6">
    <source>
        <dbReference type="ARBA" id="ARBA00022679"/>
    </source>
</evidence>
<evidence type="ECO:0000256" key="3">
    <source>
        <dbReference type="ARBA" id="ARBA00012438"/>
    </source>
</evidence>
<dbReference type="InterPro" id="IPR050980">
    <property type="entry name" value="2C_sensor_his_kinase"/>
</dbReference>
<organism evidence="15 16">
    <name type="scientific">Actinacidiphila acidipaludis</name>
    <dbReference type="NCBI Taxonomy" id="2873382"/>
    <lineage>
        <taxon>Bacteria</taxon>
        <taxon>Bacillati</taxon>
        <taxon>Actinomycetota</taxon>
        <taxon>Actinomycetes</taxon>
        <taxon>Kitasatosporales</taxon>
        <taxon>Streptomycetaceae</taxon>
        <taxon>Actinacidiphila</taxon>
    </lineage>
</organism>
<dbReference type="SMART" id="SM00304">
    <property type="entry name" value="HAMP"/>
    <property type="match status" value="1"/>
</dbReference>
<sequence length="389" mass="40344">MRRTLAGIALAVTTMVALSFQIPLSLLVRSEARTQAVTAAEQRAAALAPVLALTTDSASLRQAAAGVDPDDRLAVHLPDGQSIGTGHAPASLLRRAQQEGESLARDVPGGWAYLQPVVLGGGRVAVIEEFVPAKELTRGVAVSWWVMAALAVGLVAGSVLVADRLAARVVRSSQHLSRAANALGGGDLDTRVEPMGPPELYEAGLAFNAMADRMVQLLATERELVADLSHRLRTPLTVLHLAAEQAATSADSERINAAVAALETELQAVIETARAPLAVRPAGPPAAGLPGGTHCSAAEVTARRAGFWAVLARQQNRPFELAVTSEPAPVALPEDELTAVIDALSGNVFRHTAPGTAFAVRLERSAQAVTLVVEDAGPGIADPDAALAR</sequence>
<keyword evidence="10" id="KW-0067">ATP-binding</keyword>
<dbReference type="CDD" id="cd06225">
    <property type="entry name" value="HAMP"/>
    <property type="match status" value="1"/>
</dbReference>
<dbReference type="PANTHER" id="PTHR44936:SF9">
    <property type="entry name" value="SENSOR PROTEIN CREC"/>
    <property type="match status" value="1"/>
</dbReference>
<evidence type="ECO:0000313" key="16">
    <source>
        <dbReference type="Proteomes" id="UP000778578"/>
    </source>
</evidence>
<gene>
    <name evidence="15" type="ORF">K7862_30910</name>
</gene>
<dbReference type="Gene3D" id="1.10.287.130">
    <property type="match status" value="1"/>
</dbReference>
<evidence type="ECO:0000256" key="1">
    <source>
        <dbReference type="ARBA" id="ARBA00000085"/>
    </source>
</evidence>
<dbReference type="InterPro" id="IPR003660">
    <property type="entry name" value="HAMP_dom"/>
</dbReference>
<dbReference type="InterPro" id="IPR036890">
    <property type="entry name" value="HATPase_C_sf"/>
</dbReference>
<dbReference type="InterPro" id="IPR036097">
    <property type="entry name" value="HisK_dim/P_sf"/>
</dbReference>
<keyword evidence="11 13" id="KW-1133">Transmembrane helix</keyword>
<keyword evidence="4" id="KW-1003">Cell membrane</keyword>
<protein>
    <recommendedName>
        <fullName evidence="3">histidine kinase</fullName>
        <ecNumber evidence="3">2.7.13.3</ecNumber>
    </recommendedName>
</protein>
<dbReference type="EMBL" id="JAINZZ010000060">
    <property type="protein sequence ID" value="MBY8882013.1"/>
    <property type="molecule type" value="Genomic_DNA"/>
</dbReference>
<dbReference type="Gene3D" id="3.30.565.10">
    <property type="entry name" value="Histidine kinase-like ATPase, C-terminal domain"/>
    <property type="match status" value="1"/>
</dbReference>
<keyword evidence="13" id="KW-0472">Membrane</keyword>
<evidence type="ECO:0000256" key="10">
    <source>
        <dbReference type="ARBA" id="ARBA00022840"/>
    </source>
</evidence>
<keyword evidence="12" id="KW-0902">Two-component regulatory system</keyword>
<dbReference type="RefSeq" id="WP_222968141.1">
    <property type="nucleotide sequence ID" value="NZ_JAINZZ010000060.1"/>
</dbReference>
<evidence type="ECO:0000256" key="8">
    <source>
        <dbReference type="ARBA" id="ARBA00022741"/>
    </source>
</evidence>
<dbReference type="SUPFAM" id="SSF47384">
    <property type="entry name" value="Homodimeric domain of signal transducing histidine kinase"/>
    <property type="match status" value="1"/>
</dbReference>
<name>A0ABS7QFS7_9ACTN</name>
<evidence type="ECO:0000256" key="9">
    <source>
        <dbReference type="ARBA" id="ARBA00022777"/>
    </source>
</evidence>
<keyword evidence="9 15" id="KW-0418">Kinase</keyword>
<feature type="non-terminal residue" evidence="15">
    <location>
        <position position="389"/>
    </location>
</feature>
<evidence type="ECO:0000256" key="13">
    <source>
        <dbReference type="SAM" id="Phobius"/>
    </source>
</evidence>
<evidence type="ECO:0000256" key="7">
    <source>
        <dbReference type="ARBA" id="ARBA00022692"/>
    </source>
</evidence>
<comment type="subcellular location">
    <subcellularLocation>
        <location evidence="2">Cell membrane</location>
        <topology evidence="2">Multi-pass membrane protein</topology>
    </subcellularLocation>
</comment>
<keyword evidence="16" id="KW-1185">Reference proteome</keyword>
<dbReference type="Proteomes" id="UP000778578">
    <property type="component" value="Unassembled WGS sequence"/>
</dbReference>
<dbReference type="PROSITE" id="PS50885">
    <property type="entry name" value="HAMP"/>
    <property type="match status" value="1"/>
</dbReference>
<dbReference type="GO" id="GO:0016301">
    <property type="term" value="F:kinase activity"/>
    <property type="evidence" value="ECO:0007669"/>
    <property type="project" value="UniProtKB-KW"/>
</dbReference>